<accession>A0A813D1F0</accession>
<sequence>MAPLPATWQVKAKLETCSHQRQRPDNEAGASMVVLCSKREGARCMYGEQSDHRRIRVGVLFGSEKFGLRTEELRHANYMVSIPAQPGYNVLNLSQAVLVMAYQLSLARSEVEATGFAPFALDADDAGDNTASLEKIEALLQELKRTLEHSSRPSKKSPAVDPTRDVLLRARPSVSELNSLWGMLKRLSPSRSPEDEAGVDRS</sequence>
<evidence type="ECO:0000313" key="8">
    <source>
        <dbReference type="Proteomes" id="UP000654075"/>
    </source>
</evidence>
<dbReference type="AlphaFoldDB" id="A0A813D1F0"/>
<evidence type="ECO:0000256" key="3">
    <source>
        <dbReference type="ARBA" id="ARBA00022679"/>
    </source>
</evidence>
<dbReference type="OMA" id="INMAFAL"/>
<dbReference type="InterPro" id="IPR029028">
    <property type="entry name" value="Alpha/beta_knot_MTases"/>
</dbReference>
<protein>
    <recommendedName>
        <fullName evidence="6">tRNA/rRNA methyltransferase SpoU type domain-containing protein</fullName>
    </recommendedName>
</protein>
<dbReference type="OrthoDB" id="241340at2759"/>
<name>A0A813D1F0_POLGL</name>
<dbReference type="Pfam" id="PF00588">
    <property type="entry name" value="SpoU_methylase"/>
    <property type="match status" value="1"/>
</dbReference>
<keyword evidence="8" id="KW-1185">Reference proteome</keyword>
<evidence type="ECO:0000256" key="4">
    <source>
        <dbReference type="ARBA" id="ARBA00022691"/>
    </source>
</evidence>
<dbReference type="InterPro" id="IPR004384">
    <property type="entry name" value="RNA_MeTrfase_TrmJ/LasT"/>
</dbReference>
<reference evidence="7" key="1">
    <citation type="submission" date="2021-02" db="EMBL/GenBank/DDBJ databases">
        <authorList>
            <person name="Dougan E. K."/>
            <person name="Rhodes N."/>
            <person name="Thang M."/>
            <person name="Chan C."/>
        </authorList>
    </citation>
    <scope>NUCLEOTIDE SEQUENCE</scope>
</reference>
<feature type="domain" description="tRNA/rRNA methyltransferase SpoU type" evidence="6">
    <location>
        <begin position="56"/>
        <end position="102"/>
    </location>
</feature>
<evidence type="ECO:0000259" key="6">
    <source>
        <dbReference type="Pfam" id="PF00588"/>
    </source>
</evidence>
<dbReference type="GO" id="GO:0003723">
    <property type="term" value="F:RNA binding"/>
    <property type="evidence" value="ECO:0007669"/>
    <property type="project" value="InterPro"/>
</dbReference>
<comment type="caution">
    <text evidence="7">The sequence shown here is derived from an EMBL/GenBank/DDBJ whole genome shotgun (WGS) entry which is preliminary data.</text>
</comment>
<organism evidence="7 8">
    <name type="scientific">Polarella glacialis</name>
    <name type="common">Dinoflagellate</name>
    <dbReference type="NCBI Taxonomy" id="89957"/>
    <lineage>
        <taxon>Eukaryota</taxon>
        <taxon>Sar</taxon>
        <taxon>Alveolata</taxon>
        <taxon>Dinophyceae</taxon>
        <taxon>Suessiales</taxon>
        <taxon>Suessiaceae</taxon>
        <taxon>Polarella</taxon>
    </lineage>
</organism>
<proteinExistence type="inferred from homology"/>
<dbReference type="GO" id="GO:0005829">
    <property type="term" value="C:cytosol"/>
    <property type="evidence" value="ECO:0007669"/>
    <property type="project" value="TreeGrafter"/>
</dbReference>
<evidence type="ECO:0000256" key="2">
    <source>
        <dbReference type="ARBA" id="ARBA00022603"/>
    </source>
</evidence>
<dbReference type="GO" id="GO:0002128">
    <property type="term" value="P:tRNA nucleoside ribose methylation"/>
    <property type="evidence" value="ECO:0007669"/>
    <property type="project" value="TreeGrafter"/>
</dbReference>
<dbReference type="PANTHER" id="PTHR42786">
    <property type="entry name" value="TRNA/RRNA METHYLTRANSFERASE"/>
    <property type="match status" value="1"/>
</dbReference>
<feature type="region of interest" description="Disordered" evidence="5">
    <location>
        <begin position="147"/>
        <end position="167"/>
    </location>
</feature>
<evidence type="ECO:0000256" key="5">
    <source>
        <dbReference type="SAM" id="MobiDB-lite"/>
    </source>
</evidence>
<dbReference type="InterPro" id="IPR029026">
    <property type="entry name" value="tRNA_m1G_MTases_N"/>
</dbReference>
<dbReference type="GO" id="GO:0008173">
    <property type="term" value="F:RNA methyltransferase activity"/>
    <property type="evidence" value="ECO:0007669"/>
    <property type="project" value="InterPro"/>
</dbReference>
<keyword evidence="2" id="KW-0489">Methyltransferase</keyword>
<dbReference type="Proteomes" id="UP000654075">
    <property type="component" value="Unassembled WGS sequence"/>
</dbReference>
<dbReference type="InterPro" id="IPR001537">
    <property type="entry name" value="SpoU_MeTrfase"/>
</dbReference>
<dbReference type="PANTHER" id="PTHR42786:SF2">
    <property type="entry name" value="TRNA (CYTIDINE_URIDINE-2'-O-)-METHYLTRANSFERASE TRMJ"/>
    <property type="match status" value="1"/>
</dbReference>
<dbReference type="SUPFAM" id="SSF75217">
    <property type="entry name" value="alpha/beta knot"/>
    <property type="match status" value="1"/>
</dbReference>
<keyword evidence="4" id="KW-0949">S-adenosyl-L-methionine</keyword>
<comment type="similarity">
    <text evidence="1">Belongs to the class IV-like SAM-binding methyltransferase superfamily. RNA methyltransferase TrmH family.</text>
</comment>
<gene>
    <name evidence="7" type="ORF">PGLA1383_LOCUS1116</name>
</gene>
<evidence type="ECO:0000256" key="1">
    <source>
        <dbReference type="ARBA" id="ARBA00007228"/>
    </source>
</evidence>
<dbReference type="Gene3D" id="3.40.1280.10">
    <property type="match status" value="1"/>
</dbReference>
<dbReference type="EMBL" id="CAJNNV010000300">
    <property type="protein sequence ID" value="CAE8582113.1"/>
    <property type="molecule type" value="Genomic_DNA"/>
</dbReference>
<keyword evidence="3" id="KW-0808">Transferase</keyword>
<evidence type="ECO:0000313" key="7">
    <source>
        <dbReference type="EMBL" id="CAE8582113.1"/>
    </source>
</evidence>